<protein>
    <recommendedName>
        <fullName evidence="18">Serine/threonine-protein kinase RIO2</fullName>
        <ecNumber evidence="4">2.7.11.1</ecNumber>
    </recommendedName>
    <alternativeName>
        <fullName evidence="20">RIO kinase 2</fullName>
    </alternativeName>
    <alternativeName>
        <fullName evidence="19">Serine/threonine-protein kinase rio2</fullName>
    </alternativeName>
</protein>
<keyword evidence="6" id="KW-0690">Ribosome biogenesis</keyword>
<evidence type="ECO:0000259" key="22">
    <source>
        <dbReference type="SMART" id="SM00090"/>
    </source>
</evidence>
<dbReference type="SMART" id="SM00090">
    <property type="entry name" value="RIO"/>
    <property type="match status" value="1"/>
</dbReference>
<proteinExistence type="inferred from homology"/>
<dbReference type="EMBL" id="JARKIK010000029">
    <property type="protein sequence ID" value="KAK8742204.1"/>
    <property type="molecule type" value="Genomic_DNA"/>
</dbReference>
<dbReference type="InterPro" id="IPR036390">
    <property type="entry name" value="WH_DNA-bd_sf"/>
</dbReference>
<dbReference type="CDD" id="cd05144">
    <property type="entry name" value="RIO2_C"/>
    <property type="match status" value="1"/>
</dbReference>
<evidence type="ECO:0000256" key="18">
    <source>
        <dbReference type="ARBA" id="ARBA00068353"/>
    </source>
</evidence>
<name>A0AAW0XR98_CHEQU</name>
<dbReference type="PANTHER" id="PTHR45852:SF1">
    <property type="entry name" value="SERINE_THREONINE-PROTEIN KINASE RIO2"/>
    <property type="match status" value="1"/>
</dbReference>
<dbReference type="SUPFAM" id="SSF56112">
    <property type="entry name" value="Protein kinase-like (PK-like)"/>
    <property type="match status" value="1"/>
</dbReference>
<dbReference type="Pfam" id="PF01163">
    <property type="entry name" value="RIO1"/>
    <property type="match status" value="1"/>
</dbReference>
<evidence type="ECO:0000256" key="8">
    <source>
        <dbReference type="ARBA" id="ARBA00022553"/>
    </source>
</evidence>
<evidence type="ECO:0000256" key="20">
    <source>
        <dbReference type="ARBA" id="ARBA00076005"/>
    </source>
</evidence>
<evidence type="ECO:0000313" key="23">
    <source>
        <dbReference type="EMBL" id="KAK8742204.1"/>
    </source>
</evidence>
<dbReference type="PANTHER" id="PTHR45852">
    <property type="entry name" value="SER/THR-PROTEIN KINASE RIO2"/>
    <property type="match status" value="1"/>
</dbReference>
<evidence type="ECO:0000256" key="6">
    <source>
        <dbReference type="ARBA" id="ARBA00022517"/>
    </source>
</evidence>
<keyword evidence="14" id="KW-0460">Magnesium</keyword>
<comment type="subcellular location">
    <subcellularLocation>
        <location evidence="2">Cytoplasm</location>
    </subcellularLocation>
</comment>
<evidence type="ECO:0000256" key="13">
    <source>
        <dbReference type="ARBA" id="ARBA00022840"/>
    </source>
</evidence>
<comment type="cofactor">
    <cofactor evidence="1">
        <name>Mg(2+)</name>
        <dbReference type="ChEBI" id="CHEBI:18420"/>
    </cofactor>
</comment>
<dbReference type="FunFam" id="1.10.510.10:FF:000307">
    <property type="entry name" value="Serine/threonine-protein kinase RIO2"/>
    <property type="match status" value="1"/>
</dbReference>
<evidence type="ECO:0000256" key="5">
    <source>
        <dbReference type="ARBA" id="ARBA00022490"/>
    </source>
</evidence>
<evidence type="ECO:0000256" key="19">
    <source>
        <dbReference type="ARBA" id="ARBA00068837"/>
    </source>
</evidence>
<comment type="subunit">
    <text evidence="17">Associated with late 40S pre-ribosomal particles. Interacts with PLK1 (via its N-terminus).</text>
</comment>
<feature type="region of interest" description="Disordered" evidence="21">
    <location>
        <begin position="318"/>
        <end position="350"/>
    </location>
</feature>
<dbReference type="InterPro" id="IPR015285">
    <property type="entry name" value="RIO2_wHTH_N"/>
</dbReference>
<dbReference type="FunFam" id="3.30.200.20:FF:000052">
    <property type="entry name" value="Serine/threonine-protein kinase RIO2"/>
    <property type="match status" value="1"/>
</dbReference>
<dbReference type="InterPro" id="IPR000687">
    <property type="entry name" value="RIO_kinase"/>
</dbReference>
<evidence type="ECO:0000256" key="11">
    <source>
        <dbReference type="ARBA" id="ARBA00022741"/>
    </source>
</evidence>
<comment type="caution">
    <text evidence="23">The sequence shown here is derived from an EMBL/GenBank/DDBJ whole genome shotgun (WGS) entry which is preliminary data.</text>
</comment>
<evidence type="ECO:0000256" key="2">
    <source>
        <dbReference type="ARBA" id="ARBA00004496"/>
    </source>
</evidence>
<dbReference type="AlphaFoldDB" id="A0AAW0XR98"/>
<evidence type="ECO:0000256" key="17">
    <source>
        <dbReference type="ARBA" id="ARBA00064676"/>
    </source>
</evidence>
<feature type="non-terminal residue" evidence="23">
    <location>
        <position position="533"/>
    </location>
</feature>
<dbReference type="Pfam" id="PF09202">
    <property type="entry name" value="Rio2_N"/>
    <property type="match status" value="1"/>
</dbReference>
<evidence type="ECO:0000256" key="15">
    <source>
        <dbReference type="ARBA" id="ARBA00047899"/>
    </source>
</evidence>
<evidence type="ECO:0000256" key="14">
    <source>
        <dbReference type="ARBA" id="ARBA00022842"/>
    </source>
</evidence>
<evidence type="ECO:0000256" key="1">
    <source>
        <dbReference type="ARBA" id="ARBA00001946"/>
    </source>
</evidence>
<evidence type="ECO:0000256" key="3">
    <source>
        <dbReference type="ARBA" id="ARBA00009196"/>
    </source>
</evidence>
<dbReference type="GO" id="GO:0005634">
    <property type="term" value="C:nucleus"/>
    <property type="evidence" value="ECO:0007669"/>
    <property type="project" value="TreeGrafter"/>
</dbReference>
<dbReference type="GO" id="GO:0004674">
    <property type="term" value="F:protein serine/threonine kinase activity"/>
    <property type="evidence" value="ECO:0007669"/>
    <property type="project" value="UniProtKB-KW"/>
</dbReference>
<dbReference type="GO" id="GO:0005524">
    <property type="term" value="F:ATP binding"/>
    <property type="evidence" value="ECO:0007669"/>
    <property type="project" value="UniProtKB-KW"/>
</dbReference>
<comment type="similarity">
    <text evidence="3">Belongs to the protein kinase superfamily. RIO-type Ser/Thr kinase family.</text>
</comment>
<dbReference type="Gene3D" id="1.10.10.10">
    <property type="entry name" value="Winged helix-like DNA-binding domain superfamily/Winged helix DNA-binding domain"/>
    <property type="match status" value="1"/>
</dbReference>
<keyword evidence="5" id="KW-0963">Cytoplasm</keyword>
<comment type="catalytic activity">
    <reaction evidence="15">
        <text>L-threonyl-[protein] + ATP = O-phospho-L-threonyl-[protein] + ADP + H(+)</text>
        <dbReference type="Rhea" id="RHEA:46608"/>
        <dbReference type="Rhea" id="RHEA-COMP:11060"/>
        <dbReference type="Rhea" id="RHEA-COMP:11605"/>
        <dbReference type="ChEBI" id="CHEBI:15378"/>
        <dbReference type="ChEBI" id="CHEBI:30013"/>
        <dbReference type="ChEBI" id="CHEBI:30616"/>
        <dbReference type="ChEBI" id="CHEBI:61977"/>
        <dbReference type="ChEBI" id="CHEBI:456216"/>
        <dbReference type="EC" id="2.7.11.1"/>
    </reaction>
</comment>
<dbReference type="Gene3D" id="1.10.510.10">
    <property type="entry name" value="Transferase(Phosphotransferase) domain 1"/>
    <property type="match status" value="1"/>
</dbReference>
<keyword evidence="10" id="KW-0479">Metal-binding</keyword>
<dbReference type="InterPro" id="IPR018934">
    <property type="entry name" value="RIO_dom"/>
</dbReference>
<dbReference type="EC" id="2.7.11.1" evidence="4"/>
<comment type="catalytic activity">
    <reaction evidence="16">
        <text>L-seryl-[protein] + ATP = O-phospho-L-seryl-[protein] + ADP + H(+)</text>
        <dbReference type="Rhea" id="RHEA:17989"/>
        <dbReference type="Rhea" id="RHEA-COMP:9863"/>
        <dbReference type="Rhea" id="RHEA-COMP:11604"/>
        <dbReference type="ChEBI" id="CHEBI:15378"/>
        <dbReference type="ChEBI" id="CHEBI:29999"/>
        <dbReference type="ChEBI" id="CHEBI:30616"/>
        <dbReference type="ChEBI" id="CHEBI:83421"/>
        <dbReference type="ChEBI" id="CHEBI:456216"/>
        <dbReference type="EC" id="2.7.11.1"/>
    </reaction>
</comment>
<dbReference type="FunFam" id="1.10.10.10:FF:000053">
    <property type="entry name" value="Serine/threonine-protein kinase RIO2"/>
    <property type="match status" value="1"/>
</dbReference>
<keyword evidence="8" id="KW-0597">Phosphoprotein</keyword>
<feature type="region of interest" description="Disordered" evidence="21">
    <location>
        <begin position="397"/>
        <end position="423"/>
    </location>
</feature>
<keyword evidence="24" id="KW-1185">Reference proteome</keyword>
<keyword evidence="12" id="KW-0418">Kinase</keyword>
<keyword evidence="13" id="KW-0067">ATP-binding</keyword>
<dbReference type="GO" id="GO:0030688">
    <property type="term" value="C:preribosome, small subunit precursor"/>
    <property type="evidence" value="ECO:0007669"/>
    <property type="project" value="TreeGrafter"/>
</dbReference>
<evidence type="ECO:0000256" key="21">
    <source>
        <dbReference type="SAM" id="MobiDB-lite"/>
    </source>
</evidence>
<gene>
    <name evidence="23" type="ORF">OTU49_002176</name>
</gene>
<dbReference type="InterPro" id="IPR030484">
    <property type="entry name" value="Rio2"/>
</dbReference>
<evidence type="ECO:0000256" key="9">
    <source>
        <dbReference type="ARBA" id="ARBA00022679"/>
    </source>
</evidence>
<dbReference type="GO" id="GO:0005829">
    <property type="term" value="C:cytosol"/>
    <property type="evidence" value="ECO:0007669"/>
    <property type="project" value="TreeGrafter"/>
</dbReference>
<evidence type="ECO:0000256" key="16">
    <source>
        <dbReference type="ARBA" id="ARBA00048679"/>
    </source>
</evidence>
<keyword evidence="11" id="KW-0547">Nucleotide-binding</keyword>
<dbReference type="InterPro" id="IPR036388">
    <property type="entry name" value="WH-like_DNA-bd_sf"/>
</dbReference>
<feature type="compositionally biased region" description="Acidic residues" evidence="21">
    <location>
        <begin position="324"/>
        <end position="350"/>
    </location>
</feature>
<evidence type="ECO:0000256" key="7">
    <source>
        <dbReference type="ARBA" id="ARBA00022527"/>
    </source>
</evidence>
<keyword evidence="9" id="KW-0808">Transferase</keyword>
<feature type="domain" description="RIO kinase" evidence="22">
    <location>
        <begin position="66"/>
        <end position="292"/>
    </location>
</feature>
<dbReference type="InterPro" id="IPR011009">
    <property type="entry name" value="Kinase-like_dom_sf"/>
</dbReference>
<evidence type="ECO:0000256" key="12">
    <source>
        <dbReference type="ARBA" id="ARBA00022777"/>
    </source>
</evidence>
<accession>A0AAW0XR98</accession>
<evidence type="ECO:0000256" key="10">
    <source>
        <dbReference type="ARBA" id="ARBA00022723"/>
    </source>
</evidence>
<dbReference type="Gene3D" id="3.30.200.20">
    <property type="entry name" value="Phosphorylase Kinase, domain 1"/>
    <property type="match status" value="1"/>
</dbReference>
<keyword evidence="7" id="KW-0723">Serine/threonine-protein kinase</keyword>
<reference evidence="23 24" key="1">
    <citation type="journal article" date="2024" name="BMC Genomics">
        <title>Genome assembly of redclaw crayfish (Cherax quadricarinatus) provides insights into its immune adaptation and hypoxia tolerance.</title>
        <authorList>
            <person name="Liu Z."/>
            <person name="Zheng J."/>
            <person name="Li H."/>
            <person name="Fang K."/>
            <person name="Wang S."/>
            <person name="He J."/>
            <person name="Zhou D."/>
            <person name="Weng S."/>
            <person name="Chi M."/>
            <person name="Gu Z."/>
            <person name="He J."/>
            <person name="Li F."/>
            <person name="Wang M."/>
        </authorList>
    </citation>
    <scope>NUCLEOTIDE SEQUENCE [LARGE SCALE GENOMIC DNA]</scope>
    <source>
        <strain evidence="23">ZL_2023a</strain>
    </source>
</reference>
<dbReference type="GO" id="GO:0046872">
    <property type="term" value="F:metal ion binding"/>
    <property type="evidence" value="ECO:0007669"/>
    <property type="project" value="UniProtKB-KW"/>
</dbReference>
<dbReference type="GO" id="GO:0030490">
    <property type="term" value="P:maturation of SSU-rRNA"/>
    <property type="evidence" value="ECO:0007669"/>
    <property type="project" value="TreeGrafter"/>
</dbReference>
<dbReference type="Proteomes" id="UP001445076">
    <property type="component" value="Unassembled WGS sequence"/>
</dbReference>
<dbReference type="SUPFAM" id="SSF46785">
    <property type="entry name" value="Winged helix' DNA-binding domain"/>
    <property type="match status" value="1"/>
</dbReference>
<evidence type="ECO:0000313" key="24">
    <source>
        <dbReference type="Proteomes" id="UP001445076"/>
    </source>
</evidence>
<evidence type="ECO:0000256" key="4">
    <source>
        <dbReference type="ARBA" id="ARBA00012513"/>
    </source>
</evidence>
<sequence>MGKLKVAMLRYLASEDFRVLTAIEMGMKNHELVPGPLVAQIANVRSGGVHKILQELCKHRLCSYERGKHYDGYRLTNMGYDYLALKVLSSRDIIGAVGSQIGVGKESDIYVVTDTLGNPLCMKLHRLGRTSFRKLREKRDYHQNRNRMSWLYLSRLSATKEFAYMKALHERGFPVPRPVDCSRHCVIMELVNGHPLCNIHEVKDVPELFSDLMNLIIKLANHGVIHSDFNEFNLMLDDYDQPVVIDFPQMVSTAHKNAKMYFDRDVRCVQEFFKRRFGYESELCPDFERDVEREYNLDKEVAASGYQREIQEFNEELKVGQDVQEGEESDSSTPSEDDDDEEEETEDAEEDIAEMKLQTEALCKDLKEETSIQNLCEDLQDQALDIVTEDNKEVADKVLGKKNEGENLRENKTNNCRKEKGKHLNHEARLALIKQLAKARELRQKAEENGEEPPLLEDVIDDSFSDLCSIRSFSTVASSISPQDVKHRTQKDLIRREKKQVSKKNLRVKGEANAFRRIKKQNEAVIKESSGWD</sequence>
<organism evidence="23 24">
    <name type="scientific">Cherax quadricarinatus</name>
    <name type="common">Australian red claw crayfish</name>
    <dbReference type="NCBI Taxonomy" id="27406"/>
    <lineage>
        <taxon>Eukaryota</taxon>
        <taxon>Metazoa</taxon>
        <taxon>Ecdysozoa</taxon>
        <taxon>Arthropoda</taxon>
        <taxon>Crustacea</taxon>
        <taxon>Multicrustacea</taxon>
        <taxon>Malacostraca</taxon>
        <taxon>Eumalacostraca</taxon>
        <taxon>Eucarida</taxon>
        <taxon>Decapoda</taxon>
        <taxon>Pleocyemata</taxon>
        <taxon>Astacidea</taxon>
        <taxon>Parastacoidea</taxon>
        <taxon>Parastacidae</taxon>
        <taxon>Cherax</taxon>
    </lineage>
</organism>